<dbReference type="AlphaFoldDB" id="A0A834W805"/>
<evidence type="ECO:0000313" key="2">
    <source>
        <dbReference type="Proteomes" id="UP000634136"/>
    </source>
</evidence>
<gene>
    <name evidence="1" type="ORF">G2W53_033503</name>
</gene>
<evidence type="ECO:0000313" key="1">
    <source>
        <dbReference type="EMBL" id="KAF7812527.1"/>
    </source>
</evidence>
<dbReference type="Proteomes" id="UP000634136">
    <property type="component" value="Unassembled WGS sequence"/>
</dbReference>
<organism evidence="1 2">
    <name type="scientific">Senna tora</name>
    <dbReference type="NCBI Taxonomy" id="362788"/>
    <lineage>
        <taxon>Eukaryota</taxon>
        <taxon>Viridiplantae</taxon>
        <taxon>Streptophyta</taxon>
        <taxon>Embryophyta</taxon>
        <taxon>Tracheophyta</taxon>
        <taxon>Spermatophyta</taxon>
        <taxon>Magnoliopsida</taxon>
        <taxon>eudicotyledons</taxon>
        <taxon>Gunneridae</taxon>
        <taxon>Pentapetalae</taxon>
        <taxon>rosids</taxon>
        <taxon>fabids</taxon>
        <taxon>Fabales</taxon>
        <taxon>Fabaceae</taxon>
        <taxon>Caesalpinioideae</taxon>
        <taxon>Cassia clade</taxon>
        <taxon>Senna</taxon>
    </lineage>
</organism>
<comment type="caution">
    <text evidence="1">The sequence shown here is derived from an EMBL/GenBank/DDBJ whole genome shotgun (WGS) entry which is preliminary data.</text>
</comment>
<reference evidence="1" key="1">
    <citation type="submission" date="2020-09" db="EMBL/GenBank/DDBJ databases">
        <title>Genome-Enabled Discovery of Anthraquinone Biosynthesis in Senna tora.</title>
        <authorList>
            <person name="Kang S.-H."/>
            <person name="Pandey R.P."/>
            <person name="Lee C.-M."/>
            <person name="Sim J.-S."/>
            <person name="Jeong J.-T."/>
            <person name="Choi B.-S."/>
            <person name="Jung M."/>
            <person name="Ginzburg D."/>
            <person name="Zhao K."/>
            <person name="Won S.Y."/>
            <person name="Oh T.-J."/>
            <person name="Yu Y."/>
            <person name="Kim N.-H."/>
            <person name="Lee O.R."/>
            <person name="Lee T.-H."/>
            <person name="Bashyal P."/>
            <person name="Kim T.-S."/>
            <person name="Lee W.-H."/>
            <person name="Kawkins C."/>
            <person name="Kim C.-K."/>
            <person name="Kim J.S."/>
            <person name="Ahn B.O."/>
            <person name="Rhee S.Y."/>
            <person name="Sohng J.K."/>
        </authorList>
    </citation>
    <scope>NUCLEOTIDE SEQUENCE</scope>
    <source>
        <tissue evidence="1">Leaf</tissue>
    </source>
</reference>
<protein>
    <submittedName>
        <fullName evidence="1">Uncharacterized protein</fullName>
    </submittedName>
</protein>
<accession>A0A834W805</accession>
<proteinExistence type="predicted"/>
<sequence>MDSSCTLAVANETGFTVANEETPAEVNAHHLATANGGRRGLMTSRESIKAHYACIRAFCSLACVDTQFSHPKAEVTTYKTQVAIQEQKLWGNPDRDLPAARVVTQAHHVVGSHACELRLASTRLMALNDDLGVNFQ</sequence>
<dbReference type="EMBL" id="JAAIUW010000010">
    <property type="protein sequence ID" value="KAF7812527.1"/>
    <property type="molecule type" value="Genomic_DNA"/>
</dbReference>
<keyword evidence="2" id="KW-1185">Reference proteome</keyword>
<name>A0A834W805_9FABA</name>